<proteinExistence type="predicted"/>
<comment type="caution">
    <text evidence="1">The sequence shown here is derived from an EMBL/GenBank/DDBJ whole genome shotgun (WGS) entry which is preliminary data.</text>
</comment>
<dbReference type="Pfam" id="PF08807">
    <property type="entry name" value="DUF1798"/>
    <property type="match status" value="1"/>
</dbReference>
<gene>
    <name evidence="1" type="ORF">ACFOZ1_07335</name>
</gene>
<dbReference type="EMBL" id="JBHSDV010000001">
    <property type="protein sequence ID" value="MFC4387625.1"/>
    <property type="molecule type" value="Genomic_DNA"/>
</dbReference>
<sequence length="119" mass="14698">MKLFELTLELEKTLDELKEYYLTHERPKNKRDMAFFEYVKDRTNPIFIKIDLWFELASKFVQNREINVHPSQIQSTEENYKLILLHSYYVDVRKKRYMELFQSISYVFDLVKKDINKYN</sequence>
<evidence type="ECO:0000313" key="1">
    <source>
        <dbReference type="EMBL" id="MFC4387625.1"/>
    </source>
</evidence>
<dbReference type="InterPro" id="IPR023351">
    <property type="entry name" value="YppE-like_sf"/>
</dbReference>
<accession>A0ABV8VX70</accession>
<dbReference type="SUPFAM" id="SSF140415">
    <property type="entry name" value="YppE-like"/>
    <property type="match status" value="1"/>
</dbReference>
<dbReference type="RefSeq" id="WP_390197726.1">
    <property type="nucleotide sequence ID" value="NZ_JBHSDV010000001.1"/>
</dbReference>
<keyword evidence="2" id="KW-1185">Reference proteome</keyword>
<protein>
    <submittedName>
        <fullName evidence="1">DUF1798 family protein</fullName>
    </submittedName>
</protein>
<dbReference type="Proteomes" id="UP001595880">
    <property type="component" value="Unassembled WGS sequence"/>
</dbReference>
<dbReference type="Gene3D" id="1.20.120.440">
    <property type="entry name" value="YppE-like"/>
    <property type="match status" value="1"/>
</dbReference>
<dbReference type="InterPro" id="IPR014913">
    <property type="entry name" value="YppE-like"/>
</dbReference>
<organism evidence="1 2">
    <name type="scientific">Gracilibacillus marinus</name>
    <dbReference type="NCBI Taxonomy" id="630535"/>
    <lineage>
        <taxon>Bacteria</taxon>
        <taxon>Bacillati</taxon>
        <taxon>Bacillota</taxon>
        <taxon>Bacilli</taxon>
        <taxon>Bacillales</taxon>
        <taxon>Bacillaceae</taxon>
        <taxon>Gracilibacillus</taxon>
    </lineage>
</organism>
<evidence type="ECO:0000313" key="2">
    <source>
        <dbReference type="Proteomes" id="UP001595880"/>
    </source>
</evidence>
<reference evidence="2" key="1">
    <citation type="journal article" date="2019" name="Int. J. Syst. Evol. Microbiol.">
        <title>The Global Catalogue of Microorganisms (GCM) 10K type strain sequencing project: providing services to taxonomists for standard genome sequencing and annotation.</title>
        <authorList>
            <consortium name="The Broad Institute Genomics Platform"/>
            <consortium name="The Broad Institute Genome Sequencing Center for Infectious Disease"/>
            <person name="Wu L."/>
            <person name="Ma J."/>
        </authorList>
    </citation>
    <scope>NUCLEOTIDE SEQUENCE [LARGE SCALE GENOMIC DNA]</scope>
    <source>
        <strain evidence="2">KACC 14058</strain>
    </source>
</reference>
<name>A0ABV8VX70_9BACI</name>